<evidence type="ECO:0000256" key="4">
    <source>
        <dbReference type="ARBA" id="ARBA00023002"/>
    </source>
</evidence>
<dbReference type="PANTHER" id="PTHR30468">
    <property type="entry name" value="ALPHA-KETOGLUTARATE-DEPENDENT SULFONATE DIOXYGENASE"/>
    <property type="match status" value="1"/>
</dbReference>
<evidence type="ECO:0000313" key="7">
    <source>
        <dbReference type="EMBL" id="CAE0362497.1"/>
    </source>
</evidence>
<evidence type="ECO:0000256" key="1">
    <source>
        <dbReference type="ARBA" id="ARBA00005896"/>
    </source>
</evidence>
<dbReference type="Gene3D" id="3.60.130.10">
    <property type="entry name" value="Clavaminate synthase-like"/>
    <property type="match status" value="1"/>
</dbReference>
<evidence type="ECO:0000256" key="3">
    <source>
        <dbReference type="ARBA" id="ARBA00022964"/>
    </source>
</evidence>
<dbReference type="InterPro" id="IPR042098">
    <property type="entry name" value="TauD-like_sf"/>
</dbReference>
<protein>
    <recommendedName>
        <fullName evidence="6">TauD/TfdA-like domain-containing protein</fullName>
    </recommendedName>
</protein>
<dbReference type="InterPro" id="IPR003819">
    <property type="entry name" value="TauD/TfdA-like"/>
</dbReference>
<gene>
    <name evidence="7" type="ORF">ALAG00032_LOCUS3238</name>
</gene>
<keyword evidence="5" id="KW-0408">Iron</keyword>
<dbReference type="GO" id="GO:0046872">
    <property type="term" value="F:metal ion binding"/>
    <property type="evidence" value="ECO:0007669"/>
    <property type="project" value="UniProtKB-KW"/>
</dbReference>
<dbReference type="PANTHER" id="PTHR30468:SF1">
    <property type="entry name" value="ALPHA-KETOGLUTARATE-DEPENDENT SULFONATE DIOXYGENASE"/>
    <property type="match status" value="1"/>
</dbReference>
<evidence type="ECO:0000259" key="6">
    <source>
        <dbReference type="Pfam" id="PF02668"/>
    </source>
</evidence>
<dbReference type="EMBL" id="HBIJ01004584">
    <property type="protein sequence ID" value="CAE0362497.1"/>
    <property type="molecule type" value="Transcribed_RNA"/>
</dbReference>
<sequence length="311" mass="35758">MSKIVPRFLKLQSSGCFNNGIKKEYTKIQVKPLAAAMGAEILNVSLKKDQLCEIGFEEIKDALFRHKMIFFRNQKLNHEDHEAFTLKFGEFGTDFYTKGISESHPNIQPVVREAETKSKIIFGEGWHTDSPFLSQPPSISMLRSHQTPPYGGDTFFANTELAYQSLSDPFKSMINNLRIHMSAIAVLSTMDFLSGNNKLGDLEMKNLQRESMIQGHFHPLVRTHPVTKNRALYIDETYTQSIQGFTHAEAQAIITFLQAHVTQLSFTCRLRWEPYTFALWDNRSCIHHAFNDHDGFRREMYRTTVKGEVPF</sequence>
<dbReference type="GO" id="GO:0016706">
    <property type="term" value="F:2-oxoglutarate-dependent dioxygenase activity"/>
    <property type="evidence" value="ECO:0007669"/>
    <property type="project" value="TreeGrafter"/>
</dbReference>
<dbReference type="AlphaFoldDB" id="A0A7S3NII3"/>
<name>A0A7S3NII3_9STRA</name>
<keyword evidence="2" id="KW-0479">Metal-binding</keyword>
<dbReference type="GO" id="GO:0005737">
    <property type="term" value="C:cytoplasm"/>
    <property type="evidence" value="ECO:0007669"/>
    <property type="project" value="TreeGrafter"/>
</dbReference>
<organism evidence="7">
    <name type="scientific">Aureoumbra lagunensis</name>
    <dbReference type="NCBI Taxonomy" id="44058"/>
    <lineage>
        <taxon>Eukaryota</taxon>
        <taxon>Sar</taxon>
        <taxon>Stramenopiles</taxon>
        <taxon>Ochrophyta</taxon>
        <taxon>Pelagophyceae</taxon>
        <taxon>Pelagomonadales</taxon>
        <taxon>Aureoumbra</taxon>
    </lineage>
</organism>
<evidence type="ECO:0000256" key="5">
    <source>
        <dbReference type="ARBA" id="ARBA00023004"/>
    </source>
</evidence>
<comment type="similarity">
    <text evidence="1">Belongs to the TfdA dioxygenase family.</text>
</comment>
<dbReference type="Pfam" id="PF02668">
    <property type="entry name" value="TauD"/>
    <property type="match status" value="1"/>
</dbReference>
<keyword evidence="4" id="KW-0560">Oxidoreductase</keyword>
<keyword evidence="3" id="KW-0223">Dioxygenase</keyword>
<dbReference type="SUPFAM" id="SSF51197">
    <property type="entry name" value="Clavaminate synthase-like"/>
    <property type="match status" value="1"/>
</dbReference>
<dbReference type="InterPro" id="IPR051323">
    <property type="entry name" value="AtsK-like"/>
</dbReference>
<feature type="domain" description="TauD/TfdA-like" evidence="6">
    <location>
        <begin position="29"/>
        <end position="304"/>
    </location>
</feature>
<proteinExistence type="inferred from homology"/>
<reference evidence="7" key="1">
    <citation type="submission" date="2021-01" db="EMBL/GenBank/DDBJ databases">
        <authorList>
            <person name="Corre E."/>
            <person name="Pelletier E."/>
            <person name="Niang G."/>
            <person name="Scheremetjew M."/>
            <person name="Finn R."/>
            <person name="Kale V."/>
            <person name="Holt S."/>
            <person name="Cochrane G."/>
            <person name="Meng A."/>
            <person name="Brown T."/>
            <person name="Cohen L."/>
        </authorList>
    </citation>
    <scope>NUCLEOTIDE SEQUENCE</scope>
    <source>
        <strain evidence="7">CCMP1510</strain>
    </source>
</reference>
<evidence type="ECO:0000256" key="2">
    <source>
        <dbReference type="ARBA" id="ARBA00022723"/>
    </source>
</evidence>
<accession>A0A7S3NII3</accession>